<evidence type="ECO:0000313" key="4">
    <source>
        <dbReference type="Proteomes" id="UP000001882"/>
    </source>
</evidence>
<feature type="transmembrane region" description="Helical" evidence="2">
    <location>
        <begin position="64"/>
        <end position="88"/>
    </location>
</feature>
<keyword evidence="2" id="KW-0812">Transmembrane</keyword>
<dbReference type="Gene3D" id="1.25.40.10">
    <property type="entry name" value="Tetratricopeptide repeat domain"/>
    <property type="match status" value="1"/>
</dbReference>
<protein>
    <submittedName>
        <fullName evidence="3">Uncharacterized protein</fullName>
    </submittedName>
</protein>
<feature type="transmembrane region" description="Helical" evidence="2">
    <location>
        <begin position="108"/>
        <end position="127"/>
    </location>
</feature>
<sequence length="644" mass="69635">MKLLPAALIRPNGQVSKAQAPKKAEPEISTAAAAALALLAVAGVFIVGEAYLSRIILTADERGALLNTLLLCDVVVLGFALLTTALLGYFYSARYGKHRGLLSPGRSALFGAMMALPIIYIASDLAFKPEYFAGFEAELALGLSAMGIAGLALCCTEMLEHARPDRILSRYLEEIRGQFMEREGPAGPAALQRPVFRGNSGLGLMAMIDRLCQRGDGEAVVRALEEIKAPALEPAKSARSIALAASMVSLIGETAAAGAKHGRHEVVYRALDTLADVAVSSPHDGTASLAFRSLGGAFNACCIDLDERTLNRLETKMMETYTSVYDRTGRGEALELAAAMAEKASATRMFVTEEYDGVLYISGGVYRRLAEAGDSEEYANKALMALFEALTARTAEASPLDHACIKGEMGRAYLALAKAKNPVKAYKSAAQAFEDAGRLLDAKIYPWDSALYRGRAAGAYTFLADEYCRSRRYDDAIQAARSALALYPDVLKFFEKRSPEDYMEASSNMGFAHTIVSEVYLKSRMFDLSLQHAASALNAYSSSAKALDPKAMPERYAFLKTCIGQTHANMAEIHFREKRYESAISACDGAIAAYNEAIRIYDERKKDKPASAARKHLKKANDLFSTMMRIGVADSKPLAPVAEI</sequence>
<dbReference type="KEGG" id="mpd:MCP_2367"/>
<dbReference type="SUPFAM" id="SSF48452">
    <property type="entry name" value="TPR-like"/>
    <property type="match status" value="1"/>
</dbReference>
<keyword evidence="2" id="KW-0472">Membrane</keyword>
<keyword evidence="4" id="KW-1185">Reference proteome</keyword>
<feature type="transmembrane region" description="Helical" evidence="2">
    <location>
        <begin position="139"/>
        <end position="159"/>
    </location>
</feature>
<keyword evidence="1" id="KW-0802">TPR repeat</keyword>
<dbReference type="InterPro" id="IPR011990">
    <property type="entry name" value="TPR-like_helical_dom_sf"/>
</dbReference>
<feature type="repeat" description="TPR" evidence="1">
    <location>
        <begin position="457"/>
        <end position="490"/>
    </location>
</feature>
<dbReference type="GeneID" id="8682161"/>
<dbReference type="eggNOG" id="arCOG03038">
    <property type="taxonomic scope" value="Archaea"/>
</dbReference>
<dbReference type="EMBL" id="AP011532">
    <property type="protein sequence ID" value="BAI62439.1"/>
    <property type="molecule type" value="Genomic_DNA"/>
</dbReference>
<evidence type="ECO:0000256" key="2">
    <source>
        <dbReference type="SAM" id="Phobius"/>
    </source>
</evidence>
<dbReference type="PROSITE" id="PS50005">
    <property type="entry name" value="TPR"/>
    <property type="match status" value="1"/>
</dbReference>
<feature type="transmembrane region" description="Helical" evidence="2">
    <location>
        <begin position="28"/>
        <end position="52"/>
    </location>
</feature>
<dbReference type="InParanoid" id="D1Z167"/>
<evidence type="ECO:0000313" key="3">
    <source>
        <dbReference type="EMBL" id="BAI62439.1"/>
    </source>
</evidence>
<reference evidence="4" key="3">
    <citation type="journal article" date="2011" name="PLoS ONE">
        <title>Genome sequence of a mesophilic hydrogenotrophic methanogen Methanocella paludicola, the first cultivated representative of the order Methanocellales.</title>
        <authorList>
            <person name="Sakai S."/>
            <person name="Takaki Y."/>
            <person name="Shimamura S."/>
            <person name="Sekine M."/>
            <person name="Tajima T."/>
            <person name="Kosugi H."/>
            <person name="Ichikawa N."/>
            <person name="Tasumi E."/>
            <person name="Hiraki A.T."/>
            <person name="Shimizu A."/>
            <person name="Kato Y."/>
            <person name="Nishiko R."/>
            <person name="Mori K."/>
            <person name="Fujita N."/>
            <person name="Imachi H."/>
            <person name="Takai K."/>
        </authorList>
    </citation>
    <scope>NUCLEOTIDE SEQUENCE [LARGE SCALE GENOMIC DNA]</scope>
    <source>
        <strain evidence="4">DSM 17711 / JCM 13418 / NBRC 101707 / SANAE</strain>
    </source>
</reference>
<reference evidence="3 4" key="1">
    <citation type="journal article" date="2007" name="Appl. Environ. Microbiol.">
        <title>Isolation of key methanogens for global methane emission from rice paddy fields: a novel isolate affiliated with the clone cluster rice cluster I.</title>
        <authorList>
            <person name="Sakai S."/>
            <person name="Imachi H."/>
            <person name="Sekiguchi Y."/>
            <person name="Ohashi A."/>
            <person name="Harada H."/>
            <person name="Kamagata Y."/>
        </authorList>
    </citation>
    <scope>NUCLEOTIDE SEQUENCE [LARGE SCALE GENOMIC DNA]</scope>
    <source>
        <strain evidence="4">DSM 17711 / JCM 13418 / NBRC 101707 / SANAE</strain>
    </source>
</reference>
<reference evidence="3 4" key="2">
    <citation type="journal article" date="2008" name="Int. J. Syst. Evol. Microbiol.">
        <title>Methanocella paludicola gen. nov., sp. nov., a methane-producing archaeon, the first isolate of the lineage 'Rice Cluster I', and proposal of the new archaeal order Methanocellales ord. nov.</title>
        <authorList>
            <person name="Sakai S."/>
            <person name="Imachi H."/>
            <person name="Hanada S."/>
            <person name="Ohashi A."/>
            <person name="Harada H."/>
            <person name="Kamagata Y."/>
        </authorList>
    </citation>
    <scope>NUCLEOTIDE SEQUENCE [LARGE SCALE GENOMIC DNA]</scope>
    <source>
        <strain evidence="4">DSM 17711 / JCM 13418 / NBRC 101707 / SANAE</strain>
    </source>
</reference>
<dbReference type="InterPro" id="IPR019734">
    <property type="entry name" value="TPR_rpt"/>
</dbReference>
<dbReference type="Proteomes" id="UP000001882">
    <property type="component" value="Chromosome"/>
</dbReference>
<organism evidence="3 4">
    <name type="scientific">Methanocella paludicola (strain DSM 17711 / JCM 13418 / NBRC 101707 / SANAE)</name>
    <dbReference type="NCBI Taxonomy" id="304371"/>
    <lineage>
        <taxon>Archaea</taxon>
        <taxon>Methanobacteriati</taxon>
        <taxon>Methanobacteriota</taxon>
        <taxon>Stenosarchaea group</taxon>
        <taxon>Methanomicrobia</taxon>
        <taxon>Methanocellales</taxon>
        <taxon>Methanocellaceae</taxon>
        <taxon>Methanocella</taxon>
    </lineage>
</organism>
<dbReference type="AlphaFoldDB" id="D1Z167"/>
<name>D1Z167_METPS</name>
<keyword evidence="2" id="KW-1133">Transmembrane helix</keyword>
<dbReference type="STRING" id="304371.MCP_2367"/>
<dbReference type="RefSeq" id="WP_012901113.1">
    <property type="nucleotide sequence ID" value="NC_013665.1"/>
</dbReference>
<dbReference type="SMART" id="SM00028">
    <property type="entry name" value="TPR"/>
    <property type="match status" value="2"/>
</dbReference>
<evidence type="ECO:0000256" key="1">
    <source>
        <dbReference type="PROSITE-ProRule" id="PRU00339"/>
    </source>
</evidence>
<accession>D1Z167</accession>
<proteinExistence type="predicted"/>
<gene>
    <name evidence="3" type="ordered locus">MCP_2367</name>
</gene>